<dbReference type="PANTHER" id="PTHR11008">
    <property type="entry name" value="PROTEIN TAKEOUT-LIKE PROTEIN"/>
    <property type="match status" value="1"/>
</dbReference>
<dbReference type="Gene3D" id="3.15.10.30">
    <property type="entry name" value="Haemolymph juvenile hormone binding protein"/>
    <property type="match status" value="1"/>
</dbReference>
<accession>A0A195FA28</accession>
<proteinExistence type="predicted"/>
<dbReference type="EMBL" id="KQ981720">
    <property type="protein sequence ID" value="KYN37283.1"/>
    <property type="molecule type" value="Genomic_DNA"/>
</dbReference>
<evidence type="ECO:0000313" key="2">
    <source>
        <dbReference type="Proteomes" id="UP000078541"/>
    </source>
</evidence>
<dbReference type="Pfam" id="PF06585">
    <property type="entry name" value="JHBP"/>
    <property type="match status" value="1"/>
</dbReference>
<name>A0A195FA28_9HYME</name>
<dbReference type="PANTHER" id="PTHR11008:SF29">
    <property type="entry name" value="IP17226P"/>
    <property type="match status" value="1"/>
</dbReference>
<keyword evidence="2" id="KW-1185">Reference proteome</keyword>
<dbReference type="Proteomes" id="UP000078541">
    <property type="component" value="Unassembled WGS sequence"/>
</dbReference>
<reference evidence="1 2" key="1">
    <citation type="submission" date="2016-03" db="EMBL/GenBank/DDBJ databases">
        <title>Trachymyrmex septentrionalis WGS genome.</title>
        <authorList>
            <person name="Nygaard S."/>
            <person name="Hu H."/>
            <person name="Boomsma J."/>
            <person name="Zhang G."/>
        </authorList>
    </citation>
    <scope>NUCLEOTIDE SEQUENCE [LARGE SCALE GENOMIC DNA]</scope>
    <source>
        <strain evidence="1">Tsep2-gDNA-1</strain>
        <tissue evidence="1">Whole body</tissue>
    </source>
</reference>
<dbReference type="GO" id="GO:0005615">
    <property type="term" value="C:extracellular space"/>
    <property type="evidence" value="ECO:0007669"/>
    <property type="project" value="TreeGrafter"/>
</dbReference>
<evidence type="ECO:0000313" key="1">
    <source>
        <dbReference type="EMBL" id="KYN37283.1"/>
    </source>
</evidence>
<organism evidence="1 2">
    <name type="scientific">Trachymyrmex septentrionalis</name>
    <dbReference type="NCBI Taxonomy" id="34720"/>
    <lineage>
        <taxon>Eukaryota</taxon>
        <taxon>Metazoa</taxon>
        <taxon>Ecdysozoa</taxon>
        <taxon>Arthropoda</taxon>
        <taxon>Hexapoda</taxon>
        <taxon>Insecta</taxon>
        <taxon>Pterygota</taxon>
        <taxon>Neoptera</taxon>
        <taxon>Endopterygota</taxon>
        <taxon>Hymenoptera</taxon>
        <taxon>Apocrita</taxon>
        <taxon>Aculeata</taxon>
        <taxon>Formicoidea</taxon>
        <taxon>Formicidae</taxon>
        <taxon>Myrmicinae</taxon>
        <taxon>Trachymyrmex</taxon>
    </lineage>
</organism>
<sequence>MQNGDSTFGIPVLDPFIADKLFGFLSNVNVTGLSAYEVNDADFSIFTLKFNLDLNWPLITARANYSIKNNKNAKINGKGGIDVAVQDFKFKIVINFKIENGHIQINEIKPMNIALGAFDFHVLDLYKDDKKNAELSKMISDMVLKLINENQNVITNTSINIITAIFNKLMSKVNLGNLIKPKLI</sequence>
<evidence type="ECO:0008006" key="3">
    <source>
        <dbReference type="Google" id="ProtNLM"/>
    </source>
</evidence>
<protein>
    <recommendedName>
        <fullName evidence="3">Circadian clock-controlled protein</fullName>
    </recommendedName>
</protein>
<gene>
    <name evidence="1" type="ORF">ALC56_08340</name>
</gene>
<dbReference type="InterPro" id="IPR010562">
    <property type="entry name" value="Haemolymph_juvenile_hormone-bd"/>
</dbReference>
<dbReference type="AlphaFoldDB" id="A0A195FA28"/>
<dbReference type="InterPro" id="IPR038606">
    <property type="entry name" value="To_sf"/>
</dbReference>